<dbReference type="Gene3D" id="2.60.120.260">
    <property type="entry name" value="Galactose-binding domain-like"/>
    <property type="match status" value="1"/>
</dbReference>
<name>A0A8J3D7B2_9BACT</name>
<reference evidence="2 3" key="1">
    <citation type="journal article" date="2014" name="Int. J. Syst. Evol. Microbiol.">
        <title>Complete genome sequence of Corynebacterium casei LMG S-19264T (=DSM 44701T), isolated from a smear-ripened cheese.</title>
        <authorList>
            <consortium name="US DOE Joint Genome Institute (JGI-PGF)"/>
            <person name="Walter F."/>
            <person name="Albersmeier A."/>
            <person name="Kalinowski J."/>
            <person name="Ruckert C."/>
        </authorList>
    </citation>
    <scope>NUCLEOTIDE SEQUENCE [LARGE SCALE GENOMIC DNA]</scope>
    <source>
        <strain evidence="2 3">KCTC 12866</strain>
    </source>
</reference>
<feature type="signal peptide" evidence="1">
    <location>
        <begin position="1"/>
        <end position="25"/>
    </location>
</feature>
<dbReference type="SUPFAM" id="SSF49785">
    <property type="entry name" value="Galactose-binding domain-like"/>
    <property type="match status" value="1"/>
</dbReference>
<dbReference type="EMBL" id="BMXF01000001">
    <property type="protein sequence ID" value="GHB63728.1"/>
    <property type="molecule type" value="Genomic_DNA"/>
</dbReference>
<feature type="chain" id="PRO_5035225983" description="CBM-cenC domain-containing protein" evidence="1">
    <location>
        <begin position="26"/>
        <end position="511"/>
    </location>
</feature>
<proteinExistence type="predicted"/>
<evidence type="ECO:0000256" key="1">
    <source>
        <dbReference type="SAM" id="SignalP"/>
    </source>
</evidence>
<dbReference type="AlphaFoldDB" id="A0A8J3D7B2"/>
<accession>A0A8J3D7B2</accession>
<sequence>MEFLRKIKIAALFLCLALLAGCSRDYVEPNEFSDVSWYTSNFRESTFRVGIDDFMSFSDLSHNPLSHKWEIAEGNLFLKGPMTRSDTLLDKFVIPGAGLETSDKTIHVYFKKGGIQPVRLYNTYRDSVAYYGTDTVYSKKIGDVWVIDHTFMVDVYDTIQPQIQIRQDGKVIPLSKDTIYVEAGGKLEFVDLTKIGRPDTRSWTIAGVSSADSVAAITFKKLGTYSASFNSSRQQPNFPPENAHIKVPNPIKVIKSTKPFVMTGKISELEDETIQIPFNGEFAPFIGQEKFFTVTINGRAGKIQSVTPNAKDATLLNIKLAERIYRPDVIKVSFLPGSTLSSTDERTPATFTDLPVAMHDVNLLPVATYGFEAGGTGWVPMWDNAAAYEFSTTNVASGKYSMKIVTTTGKGAFTSEKAPFDLKSGTTYIYRYKIWVDPASPSASINTWILPNYQQMWQPLKDVKTGKWETVTRDVEYSGDPKNRFLYIHVPEAGTFYFDDFYLVEKEERPK</sequence>
<keyword evidence="3" id="KW-1185">Reference proteome</keyword>
<keyword evidence="1" id="KW-0732">Signal</keyword>
<organism evidence="2 3">
    <name type="scientific">Persicitalea jodogahamensis</name>
    <dbReference type="NCBI Taxonomy" id="402147"/>
    <lineage>
        <taxon>Bacteria</taxon>
        <taxon>Pseudomonadati</taxon>
        <taxon>Bacteroidota</taxon>
        <taxon>Cytophagia</taxon>
        <taxon>Cytophagales</taxon>
        <taxon>Spirosomataceae</taxon>
        <taxon>Persicitalea</taxon>
    </lineage>
</organism>
<evidence type="ECO:0000313" key="3">
    <source>
        <dbReference type="Proteomes" id="UP000598271"/>
    </source>
</evidence>
<comment type="caution">
    <text evidence="2">The sequence shown here is derived from an EMBL/GenBank/DDBJ whole genome shotgun (WGS) entry which is preliminary data.</text>
</comment>
<gene>
    <name evidence="2" type="ORF">GCM10007390_16950</name>
</gene>
<protein>
    <recommendedName>
        <fullName evidence="4">CBM-cenC domain-containing protein</fullName>
    </recommendedName>
</protein>
<evidence type="ECO:0000313" key="2">
    <source>
        <dbReference type="EMBL" id="GHB63728.1"/>
    </source>
</evidence>
<dbReference type="InterPro" id="IPR008979">
    <property type="entry name" value="Galactose-bd-like_sf"/>
</dbReference>
<dbReference type="PROSITE" id="PS51257">
    <property type="entry name" value="PROKAR_LIPOPROTEIN"/>
    <property type="match status" value="1"/>
</dbReference>
<dbReference type="RefSeq" id="WP_189563872.1">
    <property type="nucleotide sequence ID" value="NZ_BMXF01000001.1"/>
</dbReference>
<evidence type="ECO:0008006" key="4">
    <source>
        <dbReference type="Google" id="ProtNLM"/>
    </source>
</evidence>
<dbReference type="Proteomes" id="UP000598271">
    <property type="component" value="Unassembled WGS sequence"/>
</dbReference>